<proteinExistence type="predicted"/>
<dbReference type="PANTHER" id="PTHR12526:SF630">
    <property type="entry name" value="GLYCOSYLTRANSFERASE"/>
    <property type="match status" value="1"/>
</dbReference>
<dbReference type="CDD" id="cd03801">
    <property type="entry name" value="GT4_PimA-like"/>
    <property type="match status" value="1"/>
</dbReference>
<reference evidence="1" key="1">
    <citation type="submission" date="2019-08" db="EMBL/GenBank/DDBJ databases">
        <authorList>
            <person name="Kucharzyk K."/>
            <person name="Murdoch R.W."/>
            <person name="Higgins S."/>
            <person name="Loffler F."/>
        </authorList>
    </citation>
    <scope>NUCLEOTIDE SEQUENCE</scope>
</reference>
<dbReference type="Pfam" id="PF13692">
    <property type="entry name" value="Glyco_trans_1_4"/>
    <property type="match status" value="1"/>
</dbReference>
<dbReference type="SUPFAM" id="SSF53756">
    <property type="entry name" value="UDP-Glycosyltransferase/glycogen phosphorylase"/>
    <property type="match status" value="1"/>
</dbReference>
<accession>A0A645EPQ4</accession>
<gene>
    <name evidence="1" type="primary">bshA_19</name>
    <name evidence="1" type="ORF">SDC9_149810</name>
</gene>
<evidence type="ECO:0000313" key="1">
    <source>
        <dbReference type="EMBL" id="MPN02594.1"/>
    </source>
</evidence>
<dbReference type="EMBL" id="VSSQ01048551">
    <property type="protein sequence ID" value="MPN02594.1"/>
    <property type="molecule type" value="Genomic_DNA"/>
</dbReference>
<keyword evidence="1" id="KW-0328">Glycosyltransferase</keyword>
<dbReference type="AlphaFoldDB" id="A0A645EPQ4"/>
<protein>
    <submittedName>
        <fullName evidence="1">N-acetyl-alpha-D-glucosaminyl L-malate synthase</fullName>
        <ecNumber evidence="1">2.4.1.-</ecNumber>
    </submittedName>
</protein>
<dbReference type="GO" id="GO:0016757">
    <property type="term" value="F:glycosyltransferase activity"/>
    <property type="evidence" value="ECO:0007669"/>
    <property type="project" value="UniProtKB-KW"/>
</dbReference>
<dbReference type="Gene3D" id="3.40.50.2000">
    <property type="entry name" value="Glycogen Phosphorylase B"/>
    <property type="match status" value="2"/>
</dbReference>
<dbReference type="EC" id="2.4.1.-" evidence="1"/>
<dbReference type="PANTHER" id="PTHR12526">
    <property type="entry name" value="GLYCOSYLTRANSFERASE"/>
    <property type="match status" value="1"/>
</dbReference>
<organism evidence="1">
    <name type="scientific">bioreactor metagenome</name>
    <dbReference type="NCBI Taxonomy" id="1076179"/>
    <lineage>
        <taxon>unclassified sequences</taxon>
        <taxon>metagenomes</taxon>
        <taxon>ecological metagenomes</taxon>
    </lineage>
</organism>
<comment type="caution">
    <text evidence="1">The sequence shown here is derived from an EMBL/GenBank/DDBJ whole genome shotgun (WGS) entry which is preliminary data.</text>
</comment>
<sequence>MAQTDCLKFLGHVSFPQRNLMPQLDVLSMMSVHEGLPMSMIEAMSVGLPVISTKVGGIPEALHDGENGIFAERSEDSLADKILDLYQNREKLQHLHQQAIAIFRQNFNACRMALNYHDIYQK</sequence>
<name>A0A645EPQ4_9ZZZZ</name>
<keyword evidence="1" id="KW-0808">Transferase</keyword>